<evidence type="ECO:0000313" key="4">
    <source>
        <dbReference type="Ensembl" id="ENSNMLP00000007634.1"/>
    </source>
</evidence>
<dbReference type="InterPro" id="IPR052121">
    <property type="entry name" value="F-box_SCF_Substrate_Recog"/>
</dbReference>
<dbReference type="InterPro" id="IPR001810">
    <property type="entry name" value="F-box_dom"/>
</dbReference>
<evidence type="ECO:0000256" key="2">
    <source>
        <dbReference type="ARBA" id="ARBA00022786"/>
    </source>
</evidence>
<dbReference type="SMART" id="SM00256">
    <property type="entry name" value="FBOX"/>
    <property type="match status" value="1"/>
</dbReference>
<dbReference type="PROSITE" id="PS50181">
    <property type="entry name" value="FBOX"/>
    <property type="match status" value="1"/>
</dbReference>
<dbReference type="SUPFAM" id="SSF81383">
    <property type="entry name" value="F-box domain"/>
    <property type="match status" value="1"/>
</dbReference>
<dbReference type="Ensembl" id="ENSNMLT00000008695.1">
    <property type="protein sequence ID" value="ENSNMLP00000007634.1"/>
    <property type="gene ID" value="ENSNMLG00000005476.1"/>
</dbReference>
<name>A0A8C6WHG5_9GOBI</name>
<dbReference type="PANTHER" id="PTHR46550">
    <property type="entry name" value="F-BOX ONLY PROTEIN 3"/>
    <property type="match status" value="1"/>
</dbReference>
<dbReference type="Pfam" id="PF12937">
    <property type="entry name" value="F-box-like"/>
    <property type="match status" value="1"/>
</dbReference>
<reference evidence="4" key="2">
    <citation type="submission" date="2025-09" db="UniProtKB">
        <authorList>
            <consortium name="Ensembl"/>
        </authorList>
    </citation>
    <scope>IDENTIFICATION</scope>
</reference>
<dbReference type="Proteomes" id="UP000694523">
    <property type="component" value="Unplaced"/>
</dbReference>
<dbReference type="GO" id="GO:0005737">
    <property type="term" value="C:cytoplasm"/>
    <property type="evidence" value="ECO:0007669"/>
    <property type="project" value="TreeGrafter"/>
</dbReference>
<dbReference type="InterPro" id="IPR036047">
    <property type="entry name" value="F-box-like_dom_sf"/>
</dbReference>
<feature type="domain" description="F-box" evidence="3">
    <location>
        <begin position="7"/>
        <end position="53"/>
    </location>
</feature>
<accession>A0A8C6WHG5</accession>
<evidence type="ECO:0000259" key="3">
    <source>
        <dbReference type="PROSITE" id="PS50181"/>
    </source>
</evidence>
<comment type="pathway">
    <text evidence="1">Protein modification; protein ubiquitination.</text>
</comment>
<dbReference type="CDD" id="cd22084">
    <property type="entry name" value="F-box_FBXO3"/>
    <property type="match status" value="1"/>
</dbReference>
<evidence type="ECO:0000313" key="5">
    <source>
        <dbReference type="Proteomes" id="UP000694523"/>
    </source>
</evidence>
<proteinExistence type="predicted"/>
<organism evidence="4 5">
    <name type="scientific">Neogobius melanostomus</name>
    <name type="common">round goby</name>
    <dbReference type="NCBI Taxonomy" id="47308"/>
    <lineage>
        <taxon>Eukaryota</taxon>
        <taxon>Metazoa</taxon>
        <taxon>Chordata</taxon>
        <taxon>Craniata</taxon>
        <taxon>Vertebrata</taxon>
        <taxon>Euteleostomi</taxon>
        <taxon>Actinopterygii</taxon>
        <taxon>Neopterygii</taxon>
        <taxon>Teleostei</taxon>
        <taxon>Neoteleostei</taxon>
        <taxon>Acanthomorphata</taxon>
        <taxon>Gobiaria</taxon>
        <taxon>Gobiiformes</taxon>
        <taxon>Gobioidei</taxon>
        <taxon>Gobiidae</taxon>
        <taxon>Benthophilinae</taxon>
        <taxon>Neogobiini</taxon>
        <taxon>Neogobius</taxon>
    </lineage>
</organism>
<dbReference type="PANTHER" id="PTHR46550:SF1">
    <property type="entry name" value="F-BOX PROTEIN 3"/>
    <property type="match status" value="1"/>
</dbReference>
<sequence>MAAVSSEPKLQDLPSDPLLHILSFLSFRDLINCSVVCRRLNELSKHNPLWKRLCYRHWLLKEADRAHSAFSWYGLFMHTFSDLGRYVDVYSSLKRHWDELTEFLQQRCPRIIASLKEQNTIGINLH</sequence>
<evidence type="ECO:0000256" key="1">
    <source>
        <dbReference type="ARBA" id="ARBA00004906"/>
    </source>
</evidence>
<keyword evidence="2" id="KW-0833">Ubl conjugation pathway</keyword>
<keyword evidence="5" id="KW-1185">Reference proteome</keyword>
<dbReference type="Gene3D" id="1.20.1280.50">
    <property type="match status" value="1"/>
</dbReference>
<dbReference type="AlphaFoldDB" id="A0A8C6WHG5"/>
<protein>
    <submittedName>
        <fullName evidence="4">F-box protein 3</fullName>
    </submittedName>
</protein>
<reference evidence="4" key="1">
    <citation type="submission" date="2025-08" db="UniProtKB">
        <authorList>
            <consortium name="Ensembl"/>
        </authorList>
    </citation>
    <scope>IDENTIFICATION</scope>
</reference>